<dbReference type="OrthoDB" id="9179041at2"/>
<dbReference type="PANTHER" id="PTHR30055">
    <property type="entry name" value="HTH-TYPE TRANSCRIPTIONAL REGULATOR RUTR"/>
    <property type="match status" value="1"/>
</dbReference>
<reference evidence="6 8" key="2">
    <citation type="submission" date="2020-05" db="EMBL/GenBank/DDBJ databases">
        <title>First description outside Europe of the emergent pathogen for shellfish aquaculture Vibrio europaeus.</title>
        <authorList>
            <person name="Dubert J."/>
            <person name="Rojas R."/>
        </authorList>
    </citation>
    <scope>NUCLEOTIDE SEQUENCE [LARGE SCALE GENOMIC DNA]</scope>
    <source>
        <strain evidence="6 8">NPI-1</strain>
        <plasmid evidence="6">pVEu</plasmid>
        <plasmid evidence="8">pveu</plasmid>
    </source>
</reference>
<evidence type="ECO:0000313" key="9">
    <source>
        <dbReference type="Proteomes" id="UP001150001"/>
    </source>
</evidence>
<proteinExistence type="predicted"/>
<dbReference type="AlphaFoldDB" id="A0A178J587"/>
<feature type="domain" description="HTH tetR-type" evidence="3">
    <location>
        <begin position="31"/>
        <end position="90"/>
    </location>
</feature>
<dbReference type="GeneID" id="23447913"/>
<evidence type="ECO:0000256" key="1">
    <source>
        <dbReference type="ARBA" id="ARBA00023125"/>
    </source>
</evidence>
<dbReference type="GO" id="GO:0003700">
    <property type="term" value="F:DNA-binding transcription factor activity"/>
    <property type="evidence" value="ECO:0007669"/>
    <property type="project" value="TreeGrafter"/>
</dbReference>
<dbReference type="EMBL" id="LUAX01000008">
    <property type="protein sequence ID" value="OAM96738.1"/>
    <property type="molecule type" value="Genomic_DNA"/>
</dbReference>
<dbReference type="Proteomes" id="UP000501443">
    <property type="component" value="Plasmid pveu"/>
</dbReference>
<evidence type="ECO:0000313" key="7">
    <source>
        <dbReference type="Proteomes" id="UP000094761"/>
    </source>
</evidence>
<protein>
    <submittedName>
        <fullName evidence="5">TetR family transcriptional regulator</fullName>
    </submittedName>
    <submittedName>
        <fullName evidence="4">TetR/AcrR family transcriptional regulator</fullName>
    </submittedName>
</protein>
<name>A0A178J587_9VIBR</name>
<dbReference type="EMBL" id="JAPFIT010000033">
    <property type="protein sequence ID" value="MDC5743437.1"/>
    <property type="molecule type" value="Genomic_DNA"/>
</dbReference>
<dbReference type="PRINTS" id="PR00455">
    <property type="entry name" value="HTHTETR"/>
</dbReference>
<dbReference type="Gene3D" id="1.10.357.10">
    <property type="entry name" value="Tetracycline Repressor, domain 2"/>
    <property type="match status" value="1"/>
</dbReference>
<dbReference type="InterPro" id="IPR001647">
    <property type="entry name" value="HTH_TetR"/>
</dbReference>
<evidence type="ECO:0000313" key="8">
    <source>
        <dbReference type="Proteomes" id="UP000501443"/>
    </source>
</evidence>
<dbReference type="GeneID" id="78078769"/>
<evidence type="ECO:0000313" key="4">
    <source>
        <dbReference type="EMBL" id="MDC5743437.1"/>
    </source>
</evidence>
<dbReference type="InterPro" id="IPR023772">
    <property type="entry name" value="DNA-bd_HTH_TetR-type_CS"/>
</dbReference>
<reference evidence="5 7" key="1">
    <citation type="submission" date="2016-03" db="EMBL/GenBank/DDBJ databases">
        <title>Draft genome sequence of the Vibrio tubiashii subs. europaeus.</title>
        <authorList>
            <person name="Spinard E."/>
            <person name="Dubert J."/>
            <person name="Nelson D.R."/>
            <person name="Barja J.L."/>
        </authorList>
    </citation>
    <scope>NUCLEOTIDE SEQUENCE [LARGE SCALE GENOMIC DNA]</scope>
    <source>
        <strain evidence="7">PP-638</strain>
        <strain evidence="5">PP2-638</strain>
        <plasmid evidence="5">p251_like</plasmid>
    </source>
</reference>
<dbReference type="GO" id="GO:0000976">
    <property type="term" value="F:transcription cis-regulatory region binding"/>
    <property type="evidence" value="ECO:0007669"/>
    <property type="project" value="TreeGrafter"/>
</dbReference>
<geneLocation type="plasmid" evidence="6">
    <name>pVEu</name>
</geneLocation>
<gene>
    <name evidence="5" type="ORF">AZ468_23910</name>
    <name evidence="6" type="ORF">HOO69_16080</name>
    <name evidence="4" type="ORF">OPW20_25585</name>
</gene>
<keyword evidence="5" id="KW-0614">Plasmid</keyword>
<dbReference type="RefSeq" id="WP_004747968.1">
    <property type="nucleotide sequence ID" value="NZ_CP053542.1"/>
</dbReference>
<dbReference type="Proteomes" id="UP000094761">
    <property type="component" value="Unassembled WGS sequence"/>
</dbReference>
<dbReference type="Proteomes" id="UP001150001">
    <property type="component" value="Unassembled WGS sequence"/>
</dbReference>
<dbReference type="PROSITE" id="PS01081">
    <property type="entry name" value="HTH_TETR_1"/>
    <property type="match status" value="1"/>
</dbReference>
<organism evidence="5 7">
    <name type="scientific">Vibrio europaeus</name>
    <dbReference type="NCBI Taxonomy" id="300876"/>
    <lineage>
        <taxon>Bacteria</taxon>
        <taxon>Pseudomonadati</taxon>
        <taxon>Pseudomonadota</taxon>
        <taxon>Gammaproteobacteria</taxon>
        <taxon>Vibrionales</taxon>
        <taxon>Vibrionaceae</taxon>
        <taxon>Vibrio</taxon>
        <taxon>Vibrio oreintalis group</taxon>
    </lineage>
</organism>
<dbReference type="InterPro" id="IPR009057">
    <property type="entry name" value="Homeodomain-like_sf"/>
</dbReference>
<evidence type="ECO:0000259" key="3">
    <source>
        <dbReference type="PROSITE" id="PS50977"/>
    </source>
</evidence>
<dbReference type="Pfam" id="PF00440">
    <property type="entry name" value="TetR_N"/>
    <property type="match status" value="1"/>
</dbReference>
<accession>A0A178J587</accession>
<dbReference type="InterPro" id="IPR050109">
    <property type="entry name" value="HTH-type_TetR-like_transc_reg"/>
</dbReference>
<geneLocation type="plasmid" evidence="5">
    <name>p251_like</name>
</geneLocation>
<dbReference type="PANTHER" id="PTHR30055:SF181">
    <property type="entry name" value="BLR6905 PROTEIN"/>
    <property type="match status" value="1"/>
</dbReference>
<reference evidence="4" key="3">
    <citation type="submission" date="2022-11" db="EMBL/GenBank/DDBJ databases">
        <title>Role of the vibriolysin VemA secreted by the emergent pathogen Vibrio europaeus in the colonization of Manila clam mucus.</title>
        <authorList>
            <person name="Martinez C."/>
            <person name="Rodriguez S."/>
            <person name="Vences A."/>
            <person name="Barja J.L."/>
            <person name="Toranzo A.E."/>
            <person name="Dubert J."/>
        </authorList>
    </citation>
    <scope>NUCLEOTIDE SEQUENCE</scope>
    <source>
        <strain evidence="4">3454</strain>
    </source>
</reference>
<evidence type="ECO:0000313" key="6">
    <source>
        <dbReference type="EMBL" id="QJY38095.1"/>
    </source>
</evidence>
<keyword evidence="9" id="KW-1185">Reference proteome</keyword>
<dbReference type="PROSITE" id="PS50977">
    <property type="entry name" value="HTH_TETR_2"/>
    <property type="match status" value="1"/>
</dbReference>
<evidence type="ECO:0000256" key="2">
    <source>
        <dbReference type="PROSITE-ProRule" id="PRU00335"/>
    </source>
</evidence>
<feature type="DNA-binding region" description="H-T-H motif" evidence="2">
    <location>
        <begin position="53"/>
        <end position="72"/>
    </location>
</feature>
<dbReference type="EMBL" id="CP053542">
    <property type="protein sequence ID" value="QJY38095.1"/>
    <property type="molecule type" value="Genomic_DNA"/>
</dbReference>
<sequence>MTKETALIQAQDPNSMLQKSRKVTTKYMTATERETYIIKRSIECFARHGFGVTTRELAKNIGVTQPLIYRYFGSKEALIERVHHEVFVSRWNPQWEIALSDQKQPIEERLINYLEEYTSAILENDWVRLFIFTALSNPEFNKNYTQLLKEKIFFPILSEIRAAHGLDPAPSEIDIEIIWGFHSSFFYMGIRRWIYLMQLPEDINAIIRARVKHFLYGYYALLENSH</sequence>
<geneLocation type="plasmid" evidence="8">
    <name>pveu</name>
</geneLocation>
<evidence type="ECO:0000313" key="5">
    <source>
        <dbReference type="EMBL" id="OAM96738.1"/>
    </source>
</evidence>
<keyword evidence="1 2" id="KW-0238">DNA-binding</keyword>
<dbReference type="SUPFAM" id="SSF46689">
    <property type="entry name" value="Homeodomain-like"/>
    <property type="match status" value="1"/>
</dbReference>